<dbReference type="AlphaFoldDB" id="A0A8T0IEY5"/>
<keyword evidence="2" id="KW-1185">Reference proteome</keyword>
<comment type="caution">
    <text evidence="1">The sequence shown here is derived from an EMBL/GenBank/DDBJ whole genome shotgun (WGS) entry which is preliminary data.</text>
</comment>
<accession>A0A8T0IEY5</accession>
<organism evidence="1 2">
    <name type="scientific">Ceratodon purpureus</name>
    <name type="common">Fire moss</name>
    <name type="synonym">Dicranum purpureum</name>
    <dbReference type="NCBI Taxonomy" id="3225"/>
    <lineage>
        <taxon>Eukaryota</taxon>
        <taxon>Viridiplantae</taxon>
        <taxon>Streptophyta</taxon>
        <taxon>Embryophyta</taxon>
        <taxon>Bryophyta</taxon>
        <taxon>Bryophytina</taxon>
        <taxon>Bryopsida</taxon>
        <taxon>Dicranidae</taxon>
        <taxon>Pseudoditrichales</taxon>
        <taxon>Ditrichaceae</taxon>
        <taxon>Ceratodon</taxon>
    </lineage>
</organism>
<dbReference type="Proteomes" id="UP000822688">
    <property type="component" value="Chromosome 4"/>
</dbReference>
<protein>
    <submittedName>
        <fullName evidence="1">Uncharacterized protein</fullName>
    </submittedName>
</protein>
<dbReference type="EMBL" id="CM026424">
    <property type="protein sequence ID" value="KAG0581451.1"/>
    <property type="molecule type" value="Genomic_DNA"/>
</dbReference>
<proteinExistence type="predicted"/>
<name>A0A8T0IEY5_CERPU</name>
<sequence length="121" mass="13351">METEPGEGGGAHGGCGCAPPMRRGCNGIIDQRHRIDGVGCVVWLLLLLPNQRSALSASTSHLCVSELISLFRIGRTNPHQLQYSDLFTLLVVALSSFGAPFSQVRRWFFCALHNFPQYVFF</sequence>
<gene>
    <name evidence="1" type="ORF">KC19_4G253100</name>
</gene>
<reference evidence="1" key="1">
    <citation type="submission" date="2020-06" db="EMBL/GenBank/DDBJ databases">
        <title>WGS assembly of Ceratodon purpureus strain R40.</title>
        <authorList>
            <person name="Carey S.B."/>
            <person name="Jenkins J."/>
            <person name="Shu S."/>
            <person name="Lovell J.T."/>
            <person name="Sreedasyam A."/>
            <person name="Maumus F."/>
            <person name="Tiley G.P."/>
            <person name="Fernandez-Pozo N."/>
            <person name="Barry K."/>
            <person name="Chen C."/>
            <person name="Wang M."/>
            <person name="Lipzen A."/>
            <person name="Daum C."/>
            <person name="Saski C.A."/>
            <person name="Payton A.C."/>
            <person name="Mcbreen J.C."/>
            <person name="Conrad R.E."/>
            <person name="Kollar L.M."/>
            <person name="Olsson S."/>
            <person name="Huttunen S."/>
            <person name="Landis J.B."/>
            <person name="Wickett N.J."/>
            <person name="Johnson M.G."/>
            <person name="Rensing S.A."/>
            <person name="Grimwood J."/>
            <person name="Schmutz J."/>
            <person name="Mcdaniel S.F."/>
        </authorList>
    </citation>
    <scope>NUCLEOTIDE SEQUENCE</scope>
    <source>
        <strain evidence="1">R40</strain>
    </source>
</reference>
<evidence type="ECO:0000313" key="2">
    <source>
        <dbReference type="Proteomes" id="UP000822688"/>
    </source>
</evidence>
<evidence type="ECO:0000313" key="1">
    <source>
        <dbReference type="EMBL" id="KAG0581451.1"/>
    </source>
</evidence>